<dbReference type="EC" id="2.7.7.7" evidence="1"/>
<evidence type="ECO:0000256" key="4">
    <source>
        <dbReference type="ARBA" id="ARBA00022695"/>
    </source>
</evidence>
<dbReference type="PANTHER" id="PTHR34388">
    <property type="entry name" value="DNA POLYMERASE III SUBUNIT DELTA"/>
    <property type="match status" value="1"/>
</dbReference>
<protein>
    <recommendedName>
        <fullName evidence="2">DNA polymerase III subunit delta</fullName>
        <ecNumber evidence="1">2.7.7.7</ecNumber>
    </recommendedName>
</protein>
<evidence type="ECO:0000256" key="6">
    <source>
        <dbReference type="ARBA" id="ARBA00022932"/>
    </source>
</evidence>
<dbReference type="Gene3D" id="1.20.272.10">
    <property type="match status" value="1"/>
</dbReference>
<comment type="similarity">
    <text evidence="7">Belongs to the DNA polymerase HolA subunit family.</text>
</comment>
<comment type="caution">
    <text evidence="10">The sequence shown here is derived from an EMBL/GenBank/DDBJ whole genome shotgun (WGS) entry which is preliminary data.</text>
</comment>
<evidence type="ECO:0000313" key="10">
    <source>
        <dbReference type="EMBL" id="RUL58511.1"/>
    </source>
</evidence>
<evidence type="ECO:0000256" key="7">
    <source>
        <dbReference type="ARBA" id="ARBA00034754"/>
    </source>
</evidence>
<dbReference type="OrthoDB" id="1172326at2"/>
<evidence type="ECO:0000256" key="3">
    <source>
        <dbReference type="ARBA" id="ARBA00022679"/>
    </source>
</evidence>
<gene>
    <name evidence="10" type="primary">holA</name>
    <name evidence="10" type="ORF">EHV08_01155</name>
</gene>
<evidence type="ECO:0000256" key="2">
    <source>
        <dbReference type="ARBA" id="ARBA00017703"/>
    </source>
</evidence>
<evidence type="ECO:0000256" key="1">
    <source>
        <dbReference type="ARBA" id="ARBA00012417"/>
    </source>
</evidence>
<keyword evidence="5" id="KW-0235">DNA replication</keyword>
<dbReference type="InterPro" id="IPR010372">
    <property type="entry name" value="DNA_pol3_delta_N"/>
</dbReference>
<dbReference type="Pfam" id="PF06144">
    <property type="entry name" value="DNA_pol3_delta"/>
    <property type="match status" value="1"/>
</dbReference>
<dbReference type="Gene3D" id="3.40.50.300">
    <property type="entry name" value="P-loop containing nucleotide triphosphate hydrolases"/>
    <property type="match status" value="1"/>
</dbReference>
<evidence type="ECO:0000259" key="9">
    <source>
        <dbReference type="Pfam" id="PF06144"/>
    </source>
</evidence>
<comment type="catalytic activity">
    <reaction evidence="8">
        <text>DNA(n) + a 2'-deoxyribonucleoside 5'-triphosphate = DNA(n+1) + diphosphate</text>
        <dbReference type="Rhea" id="RHEA:22508"/>
        <dbReference type="Rhea" id="RHEA-COMP:17339"/>
        <dbReference type="Rhea" id="RHEA-COMP:17340"/>
        <dbReference type="ChEBI" id="CHEBI:33019"/>
        <dbReference type="ChEBI" id="CHEBI:61560"/>
        <dbReference type="ChEBI" id="CHEBI:173112"/>
        <dbReference type="EC" id="2.7.7.7"/>
    </reaction>
</comment>
<dbReference type="GO" id="GO:0003677">
    <property type="term" value="F:DNA binding"/>
    <property type="evidence" value="ECO:0007669"/>
    <property type="project" value="InterPro"/>
</dbReference>
<dbReference type="GO" id="GO:0006261">
    <property type="term" value="P:DNA-templated DNA replication"/>
    <property type="evidence" value="ECO:0007669"/>
    <property type="project" value="TreeGrafter"/>
</dbReference>
<dbReference type="InterPro" id="IPR008921">
    <property type="entry name" value="DNA_pol3_clamp-load_cplx_C"/>
</dbReference>
<dbReference type="InterPro" id="IPR027417">
    <property type="entry name" value="P-loop_NTPase"/>
</dbReference>
<keyword evidence="3 10" id="KW-0808">Transferase</keyword>
<dbReference type="Proteomes" id="UP000278983">
    <property type="component" value="Unassembled WGS sequence"/>
</dbReference>
<sequence length="342" mass="39143">MAEKKSAVSFDNVMRDLKAGKYAPVYILMGEESYYIDRICDFISDNALREDERDFNMTVVFGADTTAAKVADMARRYPMMVERQVVIVKEAQAMRQWDQLEHYFENPLNTTILVICYKNGTIDARKKIVALAQKIGVVFTSNKKREQDLPPFIETHLREHGVGIDYKAAQMIADHIGSDLSRMTSELEKLRLSLKEGEKTVTPELVEKNIGVSKDYNPFEFRNAIVQKNVLKANQIMMYFCNNPKSGGPYILVPQLFGYFQNLMIAYYAPDRNNDESMAKYLGLRSGWAARDYITGVRNYSGRKVLEIISKIRETDSKIKGIGKGNATDFDLMQELVFFILH</sequence>
<dbReference type="GO" id="GO:0003887">
    <property type="term" value="F:DNA-directed DNA polymerase activity"/>
    <property type="evidence" value="ECO:0007669"/>
    <property type="project" value="UniProtKB-KW"/>
</dbReference>
<evidence type="ECO:0000256" key="8">
    <source>
        <dbReference type="ARBA" id="ARBA00049244"/>
    </source>
</evidence>
<organism evidence="10 11">
    <name type="scientific">Prevotella koreensis</name>
    <dbReference type="NCBI Taxonomy" id="2490854"/>
    <lineage>
        <taxon>Bacteria</taxon>
        <taxon>Pseudomonadati</taxon>
        <taxon>Bacteroidota</taxon>
        <taxon>Bacteroidia</taxon>
        <taxon>Bacteroidales</taxon>
        <taxon>Prevotellaceae</taxon>
        <taxon>Prevotella</taxon>
    </lineage>
</organism>
<name>A0A3S0RYN1_9BACT</name>
<evidence type="ECO:0000256" key="5">
    <source>
        <dbReference type="ARBA" id="ARBA00022705"/>
    </source>
</evidence>
<evidence type="ECO:0000313" key="11">
    <source>
        <dbReference type="Proteomes" id="UP000278983"/>
    </source>
</evidence>
<dbReference type="RefSeq" id="WP_126677608.1">
    <property type="nucleotide sequence ID" value="NZ_RYYU01000001.1"/>
</dbReference>
<keyword evidence="11" id="KW-1185">Reference proteome</keyword>
<feature type="domain" description="DNA polymerase III delta N-terminal" evidence="9">
    <location>
        <begin position="26"/>
        <end position="139"/>
    </location>
</feature>
<dbReference type="NCBIfam" id="TIGR01128">
    <property type="entry name" value="holA"/>
    <property type="match status" value="1"/>
</dbReference>
<accession>A0A3S0RYN1</accession>
<dbReference type="Gene3D" id="1.10.8.60">
    <property type="match status" value="1"/>
</dbReference>
<dbReference type="SUPFAM" id="SSF48019">
    <property type="entry name" value="post-AAA+ oligomerization domain-like"/>
    <property type="match status" value="1"/>
</dbReference>
<dbReference type="PANTHER" id="PTHR34388:SF1">
    <property type="entry name" value="DNA POLYMERASE III SUBUNIT DELTA"/>
    <property type="match status" value="1"/>
</dbReference>
<dbReference type="GO" id="GO:0009360">
    <property type="term" value="C:DNA polymerase III complex"/>
    <property type="evidence" value="ECO:0007669"/>
    <property type="project" value="InterPro"/>
</dbReference>
<dbReference type="AlphaFoldDB" id="A0A3S0RYN1"/>
<proteinExistence type="inferred from homology"/>
<keyword evidence="4 10" id="KW-0548">Nucleotidyltransferase</keyword>
<dbReference type="InterPro" id="IPR005790">
    <property type="entry name" value="DNA_polIII_delta"/>
</dbReference>
<keyword evidence="6" id="KW-0239">DNA-directed DNA polymerase</keyword>
<dbReference type="EMBL" id="RYYU01000001">
    <property type="protein sequence ID" value="RUL58511.1"/>
    <property type="molecule type" value="Genomic_DNA"/>
</dbReference>
<reference evidence="10 11" key="1">
    <citation type="submission" date="2018-12" db="EMBL/GenBank/DDBJ databases">
        <title>Genome sequencing of Prevotella sp. KCOM 3155 (= JS262).</title>
        <authorList>
            <person name="Kook J.-K."/>
            <person name="Park S.-N."/>
            <person name="Lim Y.K."/>
        </authorList>
    </citation>
    <scope>NUCLEOTIDE SEQUENCE [LARGE SCALE GENOMIC DNA]</scope>
    <source>
        <strain evidence="10 11">KCOM 3155</strain>
    </source>
</reference>
<dbReference type="SUPFAM" id="SSF52540">
    <property type="entry name" value="P-loop containing nucleoside triphosphate hydrolases"/>
    <property type="match status" value="1"/>
</dbReference>